<protein>
    <recommendedName>
        <fullName evidence="3">REDY-like protein HapK</fullName>
    </recommendedName>
</protein>
<evidence type="ECO:0008006" key="3">
    <source>
        <dbReference type="Google" id="ProtNLM"/>
    </source>
</evidence>
<dbReference type="Pfam" id="PF11639">
    <property type="entry name" value="HapK"/>
    <property type="match status" value="1"/>
</dbReference>
<sequence>MRMFVMFNLKPGVEVADYEEWTKTRDMPNVRSLMSIKDFRVFGVTGLFGSDAKPPFQYVEVIDIVEIDEFLKDIDTPAMKEVTGEFEKWTDSPVFLTTNELLVA</sequence>
<dbReference type="Proteomes" id="UP000538147">
    <property type="component" value="Unassembled WGS sequence"/>
</dbReference>
<dbReference type="RefSeq" id="WP_184197663.1">
    <property type="nucleotide sequence ID" value="NZ_BMOX01000050.1"/>
</dbReference>
<name>A0A841L3T1_9SPHN</name>
<reference evidence="1 2" key="1">
    <citation type="submission" date="2020-08" db="EMBL/GenBank/DDBJ databases">
        <title>Genomic Encyclopedia of Type Strains, Phase IV (KMG-IV): sequencing the most valuable type-strain genomes for metagenomic binning, comparative biology and taxonomic classification.</title>
        <authorList>
            <person name="Goeker M."/>
        </authorList>
    </citation>
    <scope>NUCLEOTIDE SEQUENCE [LARGE SCALE GENOMIC DNA]</scope>
    <source>
        <strain evidence="1 2">DSM 102189</strain>
    </source>
</reference>
<dbReference type="InterPro" id="IPR011008">
    <property type="entry name" value="Dimeric_a/b-barrel"/>
</dbReference>
<evidence type="ECO:0000313" key="1">
    <source>
        <dbReference type="EMBL" id="MBB6227317.1"/>
    </source>
</evidence>
<gene>
    <name evidence="1" type="ORF">FHS79_001483</name>
</gene>
<evidence type="ECO:0000313" key="2">
    <source>
        <dbReference type="Proteomes" id="UP000538147"/>
    </source>
</evidence>
<dbReference type="InterPro" id="IPR021667">
    <property type="entry name" value="HapK"/>
</dbReference>
<dbReference type="SUPFAM" id="SSF54909">
    <property type="entry name" value="Dimeric alpha+beta barrel"/>
    <property type="match status" value="1"/>
</dbReference>
<dbReference type="Gene3D" id="3.30.70.100">
    <property type="match status" value="1"/>
</dbReference>
<proteinExistence type="predicted"/>
<dbReference type="EMBL" id="JACIIV010000009">
    <property type="protein sequence ID" value="MBB6227317.1"/>
    <property type="molecule type" value="Genomic_DNA"/>
</dbReference>
<dbReference type="AlphaFoldDB" id="A0A841L3T1"/>
<comment type="caution">
    <text evidence="1">The sequence shown here is derived from an EMBL/GenBank/DDBJ whole genome shotgun (WGS) entry which is preliminary data.</text>
</comment>
<organism evidence="1 2">
    <name type="scientific">Polymorphobacter multimanifer</name>
    <dbReference type="NCBI Taxonomy" id="1070431"/>
    <lineage>
        <taxon>Bacteria</taxon>
        <taxon>Pseudomonadati</taxon>
        <taxon>Pseudomonadota</taxon>
        <taxon>Alphaproteobacteria</taxon>
        <taxon>Sphingomonadales</taxon>
        <taxon>Sphingosinicellaceae</taxon>
        <taxon>Polymorphobacter</taxon>
    </lineage>
</organism>
<keyword evidence="2" id="KW-1185">Reference proteome</keyword>
<accession>A0A841L3T1</accession>